<feature type="region of interest" description="Disordered" evidence="1">
    <location>
        <begin position="218"/>
        <end position="255"/>
    </location>
</feature>
<dbReference type="Proteomes" id="UP001338125">
    <property type="component" value="Unassembled WGS sequence"/>
</dbReference>
<feature type="region of interest" description="Disordered" evidence="1">
    <location>
        <begin position="62"/>
        <end position="88"/>
    </location>
</feature>
<feature type="region of interest" description="Disordered" evidence="1">
    <location>
        <begin position="271"/>
        <end position="299"/>
    </location>
</feature>
<protein>
    <submittedName>
        <fullName evidence="2">Uncharacterized protein</fullName>
    </submittedName>
</protein>
<dbReference type="PANTHER" id="PTHR28054">
    <property type="entry name" value="RNA POLYMERASE I-SPECIFIC TRANSCRIPTION INITIATION FACTOR RRN10"/>
    <property type="match status" value="1"/>
</dbReference>
<organism evidence="2 3">
    <name type="scientific">Cladobotryum mycophilum</name>
    <dbReference type="NCBI Taxonomy" id="491253"/>
    <lineage>
        <taxon>Eukaryota</taxon>
        <taxon>Fungi</taxon>
        <taxon>Dikarya</taxon>
        <taxon>Ascomycota</taxon>
        <taxon>Pezizomycotina</taxon>
        <taxon>Sordariomycetes</taxon>
        <taxon>Hypocreomycetidae</taxon>
        <taxon>Hypocreales</taxon>
        <taxon>Hypocreaceae</taxon>
        <taxon>Cladobotryum</taxon>
    </lineage>
</organism>
<evidence type="ECO:0000256" key="1">
    <source>
        <dbReference type="SAM" id="MobiDB-lite"/>
    </source>
</evidence>
<name>A0ABR0S4S9_9HYPO</name>
<dbReference type="InterPro" id="IPR022793">
    <property type="entry name" value="Rrn10"/>
</dbReference>
<comment type="caution">
    <text evidence="2">The sequence shown here is derived from an EMBL/GenBank/DDBJ whole genome shotgun (WGS) entry which is preliminary data.</text>
</comment>
<dbReference type="PANTHER" id="PTHR28054:SF1">
    <property type="entry name" value="RNA POLYMERASE I-SPECIFIC TRANSCRIPTION INITIATION FACTOR RRN10"/>
    <property type="match status" value="1"/>
</dbReference>
<accession>A0ABR0S4S9</accession>
<evidence type="ECO:0000313" key="3">
    <source>
        <dbReference type="Proteomes" id="UP001338125"/>
    </source>
</evidence>
<reference evidence="2 3" key="1">
    <citation type="submission" date="2024-01" db="EMBL/GenBank/DDBJ databases">
        <title>Complete genome of Cladobotryum mycophilum ATHUM6906.</title>
        <authorList>
            <person name="Christinaki A.C."/>
            <person name="Myridakis A.I."/>
            <person name="Kouvelis V.N."/>
        </authorList>
    </citation>
    <scope>NUCLEOTIDE SEQUENCE [LARGE SCALE GENOMIC DNA]</scope>
    <source>
        <strain evidence="2 3">ATHUM6906</strain>
    </source>
</reference>
<gene>
    <name evidence="2" type="ORF">PT974_11286</name>
</gene>
<feature type="region of interest" description="Disordered" evidence="1">
    <location>
        <begin position="1"/>
        <end position="35"/>
    </location>
</feature>
<sequence>MDSSSDDNAHITEVSDTDYEQLPRQSETYPPRRGQRVLATVYDAVAGRVTYDKVLRDEDLEHNQLPTGVSQQRPSSFSSTRGGGRDHHHVKLAPEDVLFRRKDAPERYEEHDIYRAHERDLLLSYPSATTTAAAGAGLVLPESELLQAVHSYSSQFYGALNRDAQQRLPRVGGGGGVAVRRRRNVDECSMDETALLAFGILLEEAAREVLGRRGHLVFTEPAADDDGQQQEEPGGARRRGGGGDGGGAAALDSSSKGKVKMAAVVVGHQNAVGSTVQQRLGPKRRRLAKTEDEEGGLTV</sequence>
<proteinExistence type="predicted"/>
<feature type="compositionally biased region" description="Polar residues" evidence="1">
    <location>
        <begin position="64"/>
        <end position="80"/>
    </location>
</feature>
<dbReference type="EMBL" id="JAVFKD010000016">
    <property type="protein sequence ID" value="KAK5987168.1"/>
    <property type="molecule type" value="Genomic_DNA"/>
</dbReference>
<evidence type="ECO:0000313" key="2">
    <source>
        <dbReference type="EMBL" id="KAK5987168.1"/>
    </source>
</evidence>
<keyword evidence="3" id="KW-1185">Reference proteome</keyword>